<dbReference type="InterPro" id="IPR001466">
    <property type="entry name" value="Beta-lactam-related"/>
</dbReference>
<keyword evidence="4" id="KW-1185">Reference proteome</keyword>
<keyword evidence="3" id="KW-0378">Hydrolase</keyword>
<evidence type="ECO:0000259" key="1">
    <source>
        <dbReference type="Pfam" id="PF00144"/>
    </source>
</evidence>
<dbReference type="RefSeq" id="WP_270884904.1">
    <property type="nucleotide sequence ID" value="NZ_JAQFVF010000080.1"/>
</dbReference>
<dbReference type="Gene3D" id="3.40.710.10">
    <property type="entry name" value="DD-peptidase/beta-lactamase superfamily"/>
    <property type="match status" value="1"/>
</dbReference>
<gene>
    <name evidence="3" type="ORF">ACFPOG_16820</name>
</gene>
<dbReference type="SUPFAM" id="SSF56601">
    <property type="entry name" value="beta-lactamase/transpeptidase-like"/>
    <property type="match status" value="1"/>
</dbReference>
<dbReference type="GO" id="GO:0016787">
    <property type="term" value="F:hydrolase activity"/>
    <property type="evidence" value="ECO:0007669"/>
    <property type="project" value="UniProtKB-KW"/>
</dbReference>
<feature type="domain" description="Beta-lactamase-related" evidence="1">
    <location>
        <begin position="17"/>
        <end position="358"/>
    </location>
</feature>
<evidence type="ECO:0000313" key="4">
    <source>
        <dbReference type="Proteomes" id="UP001596044"/>
    </source>
</evidence>
<comment type="caution">
    <text evidence="3">The sequence shown here is derived from an EMBL/GenBank/DDBJ whole genome shotgun (WGS) entry which is preliminary data.</text>
</comment>
<feature type="domain" description="Peptidase S12 Pab87-related C-terminal" evidence="2">
    <location>
        <begin position="390"/>
        <end position="463"/>
    </location>
</feature>
<dbReference type="Proteomes" id="UP001596044">
    <property type="component" value="Unassembled WGS sequence"/>
</dbReference>
<protein>
    <submittedName>
        <fullName evidence="3">Serine hydrolase</fullName>
    </submittedName>
</protein>
<evidence type="ECO:0000313" key="3">
    <source>
        <dbReference type="EMBL" id="MFC5449915.1"/>
    </source>
</evidence>
<dbReference type="InterPro" id="IPR012338">
    <property type="entry name" value="Beta-lactam/transpept-like"/>
</dbReference>
<accession>A0ABW0K9F8</accession>
<organism evidence="3 4">
    <name type="scientific">Paenibacillus aestuarii</name>
    <dbReference type="NCBI Taxonomy" id="516965"/>
    <lineage>
        <taxon>Bacteria</taxon>
        <taxon>Bacillati</taxon>
        <taxon>Bacillota</taxon>
        <taxon>Bacilli</taxon>
        <taxon>Bacillales</taxon>
        <taxon>Paenibacillaceae</taxon>
        <taxon>Paenibacillus</taxon>
    </lineage>
</organism>
<name>A0ABW0K9F8_9BACL</name>
<dbReference type="PANTHER" id="PTHR46825">
    <property type="entry name" value="D-ALANYL-D-ALANINE-CARBOXYPEPTIDASE/ENDOPEPTIDASE AMPH"/>
    <property type="match status" value="1"/>
</dbReference>
<dbReference type="Gene3D" id="2.40.128.600">
    <property type="match status" value="1"/>
</dbReference>
<dbReference type="InterPro" id="IPR021860">
    <property type="entry name" value="Peptidase_S12_Pab87-rel_C"/>
</dbReference>
<dbReference type="PANTHER" id="PTHR46825:SF9">
    <property type="entry name" value="BETA-LACTAMASE-RELATED DOMAIN-CONTAINING PROTEIN"/>
    <property type="match status" value="1"/>
</dbReference>
<dbReference type="InterPro" id="IPR050491">
    <property type="entry name" value="AmpC-like"/>
</dbReference>
<dbReference type="EMBL" id="JBHSMJ010000022">
    <property type="protein sequence ID" value="MFC5449915.1"/>
    <property type="molecule type" value="Genomic_DNA"/>
</dbReference>
<reference evidence="4" key="1">
    <citation type="journal article" date="2019" name="Int. J. Syst. Evol. Microbiol.">
        <title>The Global Catalogue of Microorganisms (GCM) 10K type strain sequencing project: providing services to taxonomists for standard genome sequencing and annotation.</title>
        <authorList>
            <consortium name="The Broad Institute Genomics Platform"/>
            <consortium name="The Broad Institute Genome Sequencing Center for Infectious Disease"/>
            <person name="Wu L."/>
            <person name="Ma J."/>
        </authorList>
    </citation>
    <scope>NUCLEOTIDE SEQUENCE [LARGE SCALE GENOMIC DNA]</scope>
    <source>
        <strain evidence="4">KACC 11904</strain>
    </source>
</reference>
<proteinExistence type="predicted"/>
<dbReference type="Pfam" id="PF00144">
    <property type="entry name" value="Beta-lactamase"/>
    <property type="match status" value="1"/>
</dbReference>
<evidence type="ECO:0000259" key="2">
    <source>
        <dbReference type="Pfam" id="PF11954"/>
    </source>
</evidence>
<dbReference type="Pfam" id="PF11954">
    <property type="entry name" value="DUF3471"/>
    <property type="match status" value="1"/>
</dbReference>
<sequence length="472" mass="52443">MTNEDQRWVDSFEVHAQRLIEENKVPAVAIGLAKEGQLIYQQAFGFRNLEEQTGVTMDTIFGIGSITKSFTCMAIMQLQEAGKLYVHDQVITYLPELRLKNSFVEQIKIHHLMTHTSGLPPLPTLFHAMRPSMMNDPAGQEVLKGFIAEEPFTIENYKDLIAYLSGLDFELLGPPGTEFSYSNEGYALLGAIIERVSGKTYEECIQDQILTPAGMSNSVFVLDELDGPTDIATLYATGLVFGDTEIVASPIWWDAPAMRAAGFLKSTIRNMLTYLDIFRTGGLAQEGRIVSSQSIEDMMKPFVQIDPNRYYGYGLGIHENYLGMRLIEHTGGLKGIASQMFIVPDCDITGIILTNLEGVPVGEIMAGLFNCRNSRPADAQVYTCNSFSIASHLLSDYVGIYESREGVKIAIELQNGQLVLQFLSAYFDLRAVGEDRFAFTVKGTDRHIRFIRHEGGAVSRVSFGARQLHKNG</sequence>